<dbReference type="PRINTS" id="PR00886">
    <property type="entry name" value="HIGHMOBLTY12"/>
</dbReference>
<evidence type="ECO:0000313" key="6">
    <source>
        <dbReference type="EMBL" id="KAG0151352.1"/>
    </source>
</evidence>
<proteinExistence type="predicted"/>
<reference evidence="6" key="1">
    <citation type="submission" date="2013-11" db="EMBL/GenBank/DDBJ databases">
        <title>Genome sequence of the fusiform rust pathogen reveals effectors for host alternation and coevolution with pine.</title>
        <authorList>
            <consortium name="DOE Joint Genome Institute"/>
            <person name="Smith K."/>
            <person name="Pendleton A."/>
            <person name="Kubisiak T."/>
            <person name="Anderson C."/>
            <person name="Salamov A."/>
            <person name="Aerts A."/>
            <person name="Riley R."/>
            <person name="Clum A."/>
            <person name="Lindquist E."/>
            <person name="Ence D."/>
            <person name="Campbell M."/>
            <person name="Kronenberg Z."/>
            <person name="Feau N."/>
            <person name="Dhillon B."/>
            <person name="Hamelin R."/>
            <person name="Burleigh J."/>
            <person name="Smith J."/>
            <person name="Yandell M."/>
            <person name="Nelson C."/>
            <person name="Grigoriev I."/>
            <person name="Davis J."/>
        </authorList>
    </citation>
    <scope>NUCLEOTIDE SEQUENCE</scope>
    <source>
        <strain evidence="6">G11</strain>
    </source>
</reference>
<dbReference type="GO" id="GO:0000981">
    <property type="term" value="F:DNA-binding transcription factor activity, RNA polymerase II-specific"/>
    <property type="evidence" value="ECO:0007669"/>
    <property type="project" value="TreeGrafter"/>
</dbReference>
<evidence type="ECO:0000256" key="4">
    <source>
        <dbReference type="SAM" id="MobiDB-lite"/>
    </source>
</evidence>
<evidence type="ECO:0000313" key="7">
    <source>
        <dbReference type="Proteomes" id="UP000886653"/>
    </source>
</evidence>
<name>A0A9P6NVW0_9BASI</name>
<feature type="compositionally biased region" description="Polar residues" evidence="4">
    <location>
        <begin position="186"/>
        <end position="207"/>
    </location>
</feature>
<dbReference type="GO" id="GO:0005634">
    <property type="term" value="C:nucleus"/>
    <property type="evidence" value="ECO:0007669"/>
    <property type="project" value="UniProtKB-UniRule"/>
</dbReference>
<feature type="compositionally biased region" description="Polar residues" evidence="4">
    <location>
        <begin position="295"/>
        <end position="326"/>
    </location>
</feature>
<dbReference type="GO" id="GO:0000978">
    <property type="term" value="F:RNA polymerase II cis-regulatory region sequence-specific DNA binding"/>
    <property type="evidence" value="ECO:0007669"/>
    <property type="project" value="TreeGrafter"/>
</dbReference>
<dbReference type="Proteomes" id="UP000886653">
    <property type="component" value="Unassembled WGS sequence"/>
</dbReference>
<dbReference type="EMBL" id="MU167213">
    <property type="protein sequence ID" value="KAG0151352.1"/>
    <property type="molecule type" value="Genomic_DNA"/>
</dbReference>
<feature type="compositionally biased region" description="Polar residues" evidence="4">
    <location>
        <begin position="364"/>
        <end position="411"/>
    </location>
</feature>
<comment type="caution">
    <text evidence="6">The sequence shown here is derived from an EMBL/GenBank/DDBJ whole genome shotgun (WGS) entry which is preliminary data.</text>
</comment>
<keyword evidence="1 3" id="KW-0238">DNA-binding</keyword>
<keyword evidence="7" id="KW-1185">Reference proteome</keyword>
<accession>A0A9P6NVW0</accession>
<feature type="region of interest" description="Disordered" evidence="4">
    <location>
        <begin position="64"/>
        <end position="488"/>
    </location>
</feature>
<dbReference type="AlphaFoldDB" id="A0A9P6NVW0"/>
<feature type="compositionally biased region" description="Basic residues" evidence="4">
    <location>
        <begin position="67"/>
        <end position="78"/>
    </location>
</feature>
<dbReference type="SUPFAM" id="SSF47095">
    <property type="entry name" value="HMG-box"/>
    <property type="match status" value="1"/>
</dbReference>
<dbReference type="SMART" id="SM00398">
    <property type="entry name" value="HMG"/>
    <property type="match status" value="1"/>
</dbReference>
<keyword evidence="2 3" id="KW-0539">Nucleus</keyword>
<dbReference type="Pfam" id="PF00505">
    <property type="entry name" value="HMG_box"/>
    <property type="match status" value="1"/>
</dbReference>
<evidence type="ECO:0000259" key="5">
    <source>
        <dbReference type="PROSITE" id="PS50118"/>
    </source>
</evidence>
<feature type="compositionally biased region" description="Polar residues" evidence="4">
    <location>
        <begin position="346"/>
        <end position="356"/>
    </location>
</feature>
<gene>
    <name evidence="6" type="ORF">CROQUDRAFT_539299</name>
</gene>
<feature type="domain" description="HMG box" evidence="5">
    <location>
        <begin position="1"/>
        <end position="65"/>
    </location>
</feature>
<feature type="compositionally biased region" description="Basic residues" evidence="4">
    <location>
        <begin position="139"/>
        <end position="157"/>
    </location>
</feature>
<dbReference type="Gene3D" id="1.10.30.10">
    <property type="entry name" value="High mobility group box domain"/>
    <property type="match status" value="1"/>
</dbReference>
<dbReference type="InterPro" id="IPR051356">
    <property type="entry name" value="SOX/SOX-like_TF"/>
</dbReference>
<dbReference type="PANTHER" id="PTHR45789">
    <property type="entry name" value="FI18025P1"/>
    <property type="match status" value="1"/>
</dbReference>
<organism evidence="6 7">
    <name type="scientific">Cronartium quercuum f. sp. fusiforme G11</name>
    <dbReference type="NCBI Taxonomy" id="708437"/>
    <lineage>
        <taxon>Eukaryota</taxon>
        <taxon>Fungi</taxon>
        <taxon>Dikarya</taxon>
        <taxon>Basidiomycota</taxon>
        <taxon>Pucciniomycotina</taxon>
        <taxon>Pucciniomycetes</taxon>
        <taxon>Pucciniales</taxon>
        <taxon>Coleosporiaceae</taxon>
        <taxon>Cronartium</taxon>
    </lineage>
</organism>
<feature type="DNA-binding region" description="HMG box" evidence="3">
    <location>
        <begin position="1"/>
        <end position="65"/>
    </location>
</feature>
<dbReference type="OrthoDB" id="1919336at2759"/>
<protein>
    <recommendedName>
        <fullName evidence="5">HMG box domain-containing protein</fullName>
    </recommendedName>
</protein>
<feature type="compositionally biased region" description="Low complexity" evidence="4">
    <location>
        <begin position="473"/>
        <end position="488"/>
    </location>
</feature>
<dbReference type="InterPro" id="IPR009071">
    <property type="entry name" value="HMG_box_dom"/>
</dbReference>
<dbReference type="PROSITE" id="PS50118">
    <property type="entry name" value="HMG_BOX_2"/>
    <property type="match status" value="1"/>
</dbReference>
<feature type="compositionally biased region" description="Pro residues" evidence="4">
    <location>
        <begin position="160"/>
        <end position="169"/>
    </location>
</feature>
<sequence length="488" mass="52420">MNAFMIFARHRRPAIQAKEPGLKTGEISKRLSHDWKNLPDEDKSHYLEQAKLLKDEFHSRFPEYVYKRRPNNTGKRRSSASQQQLQPKFSCGPGGPQMMAAPGPGGPGSMNGLTHPADLHHHPHHHQTHGDIYGPPQTAHHHHPLAHHPPPHHHHHPGASQPPRPPPLLTHPSPKINGFYPPGNPSSPRYHQIGQPSQQLPNGSQPSRAPGSTHYATSNGAPATNGGNPHSSRPPSPPPNHASNGLPPYMRLSQPLPQQHPTQYPWFPNDQYGNGHHHSVSPPVGGGRPFYYPSWPSNGGENGSLQPDQGSQDHSASHNRAASYSGATGLYRPASPSSAERARQLSLPSHSLTPTESPYIKSEASYTSTVIKNENSNGSPYASAATPANTGANKPESQSHTQLGSGPSSGYANYPHEQRSYSNSSASPIGPSFAGTRGLFSSAPLSEQTSSTGNFDPHQQSPLIGDSQAHSGPTAPQPQSQQASSVAY</sequence>
<evidence type="ECO:0000256" key="1">
    <source>
        <dbReference type="ARBA" id="ARBA00023125"/>
    </source>
</evidence>
<dbReference type="InterPro" id="IPR036910">
    <property type="entry name" value="HMG_box_dom_sf"/>
</dbReference>
<evidence type="ECO:0000256" key="2">
    <source>
        <dbReference type="ARBA" id="ARBA00023242"/>
    </source>
</evidence>
<evidence type="ECO:0000256" key="3">
    <source>
        <dbReference type="PROSITE-ProRule" id="PRU00267"/>
    </source>
</evidence>
<dbReference type="PANTHER" id="PTHR45789:SF2">
    <property type="entry name" value="FI18025P1"/>
    <property type="match status" value="1"/>
</dbReference>
<feature type="compositionally biased region" description="Polar residues" evidence="4">
    <location>
        <begin position="443"/>
        <end position="462"/>
    </location>
</feature>